<evidence type="ECO:0000313" key="1">
    <source>
        <dbReference type="EMBL" id="KAJ8879143.1"/>
    </source>
</evidence>
<gene>
    <name evidence="1" type="ORF">PR048_019749</name>
</gene>
<comment type="caution">
    <text evidence="1">The sequence shown here is derived from an EMBL/GenBank/DDBJ whole genome shotgun (WGS) entry which is preliminary data.</text>
</comment>
<name>A0ABQ9H4P2_9NEOP</name>
<proteinExistence type="predicted"/>
<accession>A0ABQ9H4P2</accession>
<keyword evidence="2" id="KW-1185">Reference proteome</keyword>
<protein>
    <submittedName>
        <fullName evidence="1">Uncharacterized protein</fullName>
    </submittedName>
</protein>
<organism evidence="1 2">
    <name type="scientific">Dryococelus australis</name>
    <dbReference type="NCBI Taxonomy" id="614101"/>
    <lineage>
        <taxon>Eukaryota</taxon>
        <taxon>Metazoa</taxon>
        <taxon>Ecdysozoa</taxon>
        <taxon>Arthropoda</taxon>
        <taxon>Hexapoda</taxon>
        <taxon>Insecta</taxon>
        <taxon>Pterygota</taxon>
        <taxon>Neoptera</taxon>
        <taxon>Polyneoptera</taxon>
        <taxon>Phasmatodea</taxon>
        <taxon>Verophasmatodea</taxon>
        <taxon>Anareolatae</taxon>
        <taxon>Phasmatidae</taxon>
        <taxon>Eurycanthinae</taxon>
        <taxon>Dryococelus</taxon>
    </lineage>
</organism>
<reference evidence="1 2" key="1">
    <citation type="submission" date="2023-02" db="EMBL/GenBank/DDBJ databases">
        <title>LHISI_Scaffold_Assembly.</title>
        <authorList>
            <person name="Stuart O.P."/>
            <person name="Cleave R."/>
            <person name="Magrath M.J.L."/>
            <person name="Mikheyev A.S."/>
        </authorList>
    </citation>
    <scope>NUCLEOTIDE SEQUENCE [LARGE SCALE GENOMIC DNA]</scope>
    <source>
        <strain evidence="1">Daus_M_001</strain>
        <tissue evidence="1">Leg muscle</tissue>
    </source>
</reference>
<evidence type="ECO:0000313" key="2">
    <source>
        <dbReference type="Proteomes" id="UP001159363"/>
    </source>
</evidence>
<dbReference type="EMBL" id="JARBHB010000007">
    <property type="protein sequence ID" value="KAJ8879143.1"/>
    <property type="molecule type" value="Genomic_DNA"/>
</dbReference>
<sequence>MNCNHHRLFIPPPFTSSTYAPPTPVSVLFGEPKPPGASTVLPAYRIRFPCIKFALKFPSHCRNFTSWGLERAAEFIHPLFPLTPATTIQPALLVAAGERSRAVCPASRRGPRWPHVAPPPFAFVSRNLICTQENTVADSRCHLLVRRRPYGGEMRREGSKGCGKREIPEKTRRPAVYGAALAQWSDNWPPNTAHRARFSVTSPRFSHVGNVADVAFGLRVFLGSLLFINALALRSCSIAQTGAQDLALICQSNVKCYESGSMVKGQGSLALTSKMADGDVTTWRLT</sequence>
<dbReference type="Proteomes" id="UP001159363">
    <property type="component" value="Chromosome 6"/>
</dbReference>